<dbReference type="AlphaFoldDB" id="A0A1Y3BTS6"/>
<accession>A0A1Y3BTS6</accession>
<sequence length="315" mass="37271">MDMKPETTTIEEQQTFDVDMDEYIEISDVIETIDIIEEEKQQQSIDSKRKIRLIKRPEDRKPIEYRKEPDDHYVIDERTKKPKKIIRRIRKQPTEQLIPQTSETDEFVEISDIVETIDEITETMDGQKIIRHRIKKIKKPEDQKPIEYKYKSGDHILLDKMGKPKKIMRKPKDVCIETTKPALIMTRKIPDQQTDMIIIPKEESTLEENAEKLTEFIEISDVIETIEEIEITSEGDEKKIHKIKLVKKPEDKLPVEYEVKPGEHILIDRANKPKKIIKIKKSDEKVELSDDEKKVIEFVEITDIIETIDEEMIIE</sequence>
<name>A0A1Y3BTS6_EURMA</name>
<organism evidence="1 2">
    <name type="scientific">Euroglyphus maynei</name>
    <name type="common">Mayne's house dust mite</name>
    <dbReference type="NCBI Taxonomy" id="6958"/>
    <lineage>
        <taxon>Eukaryota</taxon>
        <taxon>Metazoa</taxon>
        <taxon>Ecdysozoa</taxon>
        <taxon>Arthropoda</taxon>
        <taxon>Chelicerata</taxon>
        <taxon>Arachnida</taxon>
        <taxon>Acari</taxon>
        <taxon>Acariformes</taxon>
        <taxon>Sarcoptiformes</taxon>
        <taxon>Astigmata</taxon>
        <taxon>Psoroptidia</taxon>
        <taxon>Analgoidea</taxon>
        <taxon>Pyroglyphidae</taxon>
        <taxon>Pyroglyphinae</taxon>
        <taxon>Euroglyphus</taxon>
    </lineage>
</organism>
<protein>
    <submittedName>
        <fullName evidence="1">Uncharacterized protein</fullName>
    </submittedName>
</protein>
<keyword evidence="2" id="KW-1185">Reference proteome</keyword>
<proteinExistence type="predicted"/>
<evidence type="ECO:0000313" key="1">
    <source>
        <dbReference type="EMBL" id="OTF84172.1"/>
    </source>
</evidence>
<gene>
    <name evidence="1" type="ORF">BLA29_005840</name>
</gene>
<reference evidence="1 2" key="1">
    <citation type="submission" date="2017-03" db="EMBL/GenBank/DDBJ databases">
        <title>Genome Survey of Euroglyphus maynei.</title>
        <authorList>
            <person name="Arlian L.G."/>
            <person name="Morgan M.S."/>
            <person name="Rider S.D."/>
        </authorList>
    </citation>
    <scope>NUCLEOTIDE SEQUENCE [LARGE SCALE GENOMIC DNA]</scope>
    <source>
        <strain evidence="1">Arlian Lab</strain>
        <tissue evidence="1">Whole body</tissue>
    </source>
</reference>
<dbReference type="OrthoDB" id="10691997at2759"/>
<comment type="caution">
    <text evidence="1">The sequence shown here is derived from an EMBL/GenBank/DDBJ whole genome shotgun (WGS) entry which is preliminary data.</text>
</comment>
<dbReference type="EMBL" id="MUJZ01000328">
    <property type="protein sequence ID" value="OTF84172.1"/>
    <property type="molecule type" value="Genomic_DNA"/>
</dbReference>
<evidence type="ECO:0000313" key="2">
    <source>
        <dbReference type="Proteomes" id="UP000194236"/>
    </source>
</evidence>
<feature type="non-terminal residue" evidence="1">
    <location>
        <position position="315"/>
    </location>
</feature>
<dbReference type="Proteomes" id="UP000194236">
    <property type="component" value="Unassembled WGS sequence"/>
</dbReference>